<name>E6PTD3_9ZZZZ</name>
<protein>
    <submittedName>
        <fullName evidence="1">Uncharacterized protein</fullName>
    </submittedName>
</protein>
<evidence type="ECO:0000313" key="1">
    <source>
        <dbReference type="EMBL" id="CBH98190.1"/>
    </source>
</evidence>
<dbReference type="AlphaFoldDB" id="E6PTD3"/>
<gene>
    <name evidence="1" type="ORF">CARN2_3666</name>
</gene>
<reference evidence="1" key="1">
    <citation type="submission" date="2009-10" db="EMBL/GenBank/DDBJ databases">
        <title>Diversity of trophic interactions inside an arsenic-rich microbial ecosystem.</title>
        <authorList>
            <person name="Bertin P.N."/>
            <person name="Heinrich-Salmeron A."/>
            <person name="Pelletier E."/>
            <person name="Goulhen-Chollet F."/>
            <person name="Arsene-Ploetze F."/>
            <person name="Gallien S."/>
            <person name="Calteau A."/>
            <person name="Vallenet D."/>
            <person name="Casiot C."/>
            <person name="Chane-Woon-Ming B."/>
            <person name="Giloteaux L."/>
            <person name="Barakat M."/>
            <person name="Bonnefoy V."/>
            <person name="Bruneel O."/>
            <person name="Chandler M."/>
            <person name="Cleiss J."/>
            <person name="Duran R."/>
            <person name="Elbaz-Poulichet F."/>
            <person name="Fonknechten N."/>
            <person name="Lauga B."/>
            <person name="Mornico D."/>
            <person name="Ortet P."/>
            <person name="Schaeffer C."/>
            <person name="Siguier P."/>
            <person name="Alexander Thil Smith A."/>
            <person name="Van Dorsselaer A."/>
            <person name="Weissenbach J."/>
            <person name="Medigue C."/>
            <person name="Le Paslier D."/>
        </authorList>
    </citation>
    <scope>NUCLEOTIDE SEQUENCE</scope>
</reference>
<dbReference type="EMBL" id="CABM01000049">
    <property type="protein sequence ID" value="CBH98190.1"/>
    <property type="molecule type" value="Genomic_DNA"/>
</dbReference>
<comment type="caution">
    <text evidence="1">The sequence shown here is derived from an EMBL/GenBank/DDBJ whole genome shotgun (WGS) entry which is preliminary data.</text>
</comment>
<sequence>MRPDFMHGAMVVTAEGNASSRLARGRVNGAALLLLRSAARTLTERQSVFRTQHIRSTPRS</sequence>
<accession>E6PTD3</accession>
<proteinExistence type="predicted"/>
<organism evidence="1">
    <name type="scientific">mine drainage metagenome</name>
    <dbReference type="NCBI Taxonomy" id="410659"/>
    <lineage>
        <taxon>unclassified sequences</taxon>
        <taxon>metagenomes</taxon>
        <taxon>ecological metagenomes</taxon>
    </lineage>
</organism>